<keyword evidence="7 10" id="KW-1133">Transmembrane helix</keyword>
<dbReference type="GO" id="GO:0006508">
    <property type="term" value="P:proteolysis"/>
    <property type="evidence" value="ECO:0007669"/>
    <property type="project" value="UniProtKB-KW"/>
</dbReference>
<evidence type="ECO:0000259" key="11">
    <source>
        <dbReference type="Pfam" id="PF02163"/>
    </source>
</evidence>
<dbReference type="AlphaFoldDB" id="K1TD38"/>
<keyword evidence="3 12" id="KW-0645">Protease</keyword>
<dbReference type="PANTHER" id="PTHR42837:SF2">
    <property type="entry name" value="MEMBRANE METALLOPROTEASE ARASP2, CHLOROPLASTIC-RELATED"/>
    <property type="match status" value="1"/>
</dbReference>
<dbReference type="GO" id="GO:0016020">
    <property type="term" value="C:membrane"/>
    <property type="evidence" value="ECO:0007669"/>
    <property type="project" value="UniProtKB-SubCell"/>
</dbReference>
<evidence type="ECO:0000256" key="9">
    <source>
        <dbReference type="ARBA" id="ARBA00023136"/>
    </source>
</evidence>
<evidence type="ECO:0000256" key="2">
    <source>
        <dbReference type="ARBA" id="ARBA00004141"/>
    </source>
</evidence>
<dbReference type="GO" id="GO:0004222">
    <property type="term" value="F:metalloendopeptidase activity"/>
    <property type="evidence" value="ECO:0007669"/>
    <property type="project" value="InterPro"/>
</dbReference>
<keyword evidence="4 10" id="KW-0812">Transmembrane</keyword>
<comment type="cofactor">
    <cofactor evidence="1">
        <name>Zn(2+)</name>
        <dbReference type="ChEBI" id="CHEBI:29105"/>
    </cofactor>
</comment>
<evidence type="ECO:0000256" key="8">
    <source>
        <dbReference type="ARBA" id="ARBA00023049"/>
    </source>
</evidence>
<organism evidence="12">
    <name type="scientific">human gut metagenome</name>
    <dbReference type="NCBI Taxonomy" id="408170"/>
    <lineage>
        <taxon>unclassified sequences</taxon>
        <taxon>metagenomes</taxon>
        <taxon>organismal metagenomes</taxon>
    </lineage>
</organism>
<evidence type="ECO:0000256" key="1">
    <source>
        <dbReference type="ARBA" id="ARBA00001947"/>
    </source>
</evidence>
<dbReference type="InterPro" id="IPR036034">
    <property type="entry name" value="PDZ_sf"/>
</dbReference>
<keyword evidence="8 12" id="KW-0482">Metalloprotease</keyword>
<name>K1TD38_9ZZZZ</name>
<reference evidence="12" key="1">
    <citation type="journal article" date="2013" name="Environ. Microbiol.">
        <title>Microbiota from the distal guts of lean and obese adolescents exhibit partial functional redundancy besides clear differences in community structure.</title>
        <authorList>
            <person name="Ferrer M."/>
            <person name="Ruiz A."/>
            <person name="Lanza F."/>
            <person name="Haange S.B."/>
            <person name="Oberbach A."/>
            <person name="Till H."/>
            <person name="Bargiela R."/>
            <person name="Campoy C."/>
            <person name="Segura M.T."/>
            <person name="Richter M."/>
            <person name="von Bergen M."/>
            <person name="Seifert J."/>
            <person name="Suarez A."/>
        </authorList>
    </citation>
    <scope>NUCLEOTIDE SEQUENCE</scope>
</reference>
<dbReference type="EMBL" id="AJWZ01004795">
    <property type="protein sequence ID" value="EKC64395.1"/>
    <property type="molecule type" value="Genomic_DNA"/>
</dbReference>
<dbReference type="InterPro" id="IPR004387">
    <property type="entry name" value="Pept_M50_Zn"/>
</dbReference>
<keyword evidence="5" id="KW-0378">Hydrolase</keyword>
<gene>
    <name evidence="12" type="ORF">OBE_06985</name>
</gene>
<protein>
    <submittedName>
        <fullName evidence="12">Membrane-associated zinc metalloprotease</fullName>
    </submittedName>
</protein>
<evidence type="ECO:0000256" key="5">
    <source>
        <dbReference type="ARBA" id="ARBA00022801"/>
    </source>
</evidence>
<dbReference type="InterPro" id="IPR008915">
    <property type="entry name" value="Peptidase_M50"/>
</dbReference>
<feature type="transmembrane region" description="Helical" evidence="10">
    <location>
        <begin position="88"/>
        <end position="111"/>
    </location>
</feature>
<feature type="non-terminal residue" evidence="12">
    <location>
        <position position="259"/>
    </location>
</feature>
<dbReference type="Pfam" id="PF02163">
    <property type="entry name" value="Peptidase_M50"/>
    <property type="match status" value="1"/>
</dbReference>
<keyword evidence="6" id="KW-0862">Zinc</keyword>
<dbReference type="PANTHER" id="PTHR42837">
    <property type="entry name" value="REGULATOR OF SIGMA-E PROTEASE RSEP"/>
    <property type="match status" value="1"/>
</dbReference>
<dbReference type="SUPFAM" id="SSF50156">
    <property type="entry name" value="PDZ domain-like"/>
    <property type="match status" value="1"/>
</dbReference>
<comment type="caution">
    <text evidence="12">The sequence shown here is derived from an EMBL/GenBank/DDBJ whole genome shotgun (WGS) entry which is preliminary data.</text>
</comment>
<dbReference type="Gene3D" id="2.30.42.10">
    <property type="match status" value="1"/>
</dbReference>
<evidence type="ECO:0000256" key="7">
    <source>
        <dbReference type="ARBA" id="ARBA00022989"/>
    </source>
</evidence>
<proteinExistence type="predicted"/>
<feature type="domain" description="Peptidase M50" evidence="11">
    <location>
        <begin position="6"/>
        <end position="252"/>
    </location>
</feature>
<evidence type="ECO:0000256" key="4">
    <source>
        <dbReference type="ARBA" id="ARBA00022692"/>
    </source>
</evidence>
<evidence type="ECO:0000313" key="12">
    <source>
        <dbReference type="EMBL" id="EKC64395.1"/>
    </source>
</evidence>
<dbReference type="CDD" id="cd06163">
    <property type="entry name" value="S2P-M50_PDZ_RseP-like"/>
    <property type="match status" value="1"/>
</dbReference>
<evidence type="ECO:0000256" key="10">
    <source>
        <dbReference type="SAM" id="Phobius"/>
    </source>
</evidence>
<evidence type="ECO:0000256" key="6">
    <source>
        <dbReference type="ARBA" id="ARBA00022833"/>
    </source>
</evidence>
<sequence length="259" mass="28455">MYILLAILVFGILIAVHELGHFLVAKACGVRVDEFAIGMGPAIWKKQKGETLYAVRCLPIGGFCAMAGEDEAIDDPRAFTSQPAWKRFLILCAGAFMNFVFGLLLLLIVFAQAKSFSTPTLTDFMDGCPYQGENALQVGDTIWSIDGHRIYFTTNVSEYLARGGDTHDIVVKRDGEKVALNDFYLVAREYPGQDGKMYGFYFGTRPATFGAKLQTTWYSAMDFVRMAWMGLSDLFAGAVGVKDLSGPVGIVSMMNEVGK</sequence>
<accession>K1TD38</accession>
<evidence type="ECO:0000256" key="3">
    <source>
        <dbReference type="ARBA" id="ARBA00022670"/>
    </source>
</evidence>
<keyword evidence="9 10" id="KW-0472">Membrane</keyword>
<comment type="subcellular location">
    <subcellularLocation>
        <location evidence="2">Membrane</location>
        <topology evidence="2">Multi-pass membrane protein</topology>
    </subcellularLocation>
</comment>